<evidence type="ECO:0000256" key="1">
    <source>
        <dbReference type="SAM" id="MobiDB-lite"/>
    </source>
</evidence>
<dbReference type="EMBL" id="JAGKSQ010000002">
    <property type="protein sequence ID" value="MBP3950327.1"/>
    <property type="molecule type" value="Genomic_DNA"/>
</dbReference>
<accession>A0A940WTG1</accession>
<feature type="region of interest" description="Disordered" evidence="1">
    <location>
        <begin position="59"/>
        <end position="92"/>
    </location>
</feature>
<proteinExistence type="predicted"/>
<reference evidence="3" key="1">
    <citation type="submission" date="2021-03" db="EMBL/GenBank/DDBJ databases">
        <title>Bacillus suaedae sp. nov., isolated from Suaeda aralocaspica.</title>
        <authorList>
            <person name="Lei R.F.R."/>
        </authorList>
    </citation>
    <scope>NUCLEOTIDE SEQUENCE</scope>
    <source>
        <strain evidence="3">YZJH907-2</strain>
    </source>
</reference>
<dbReference type="Proteomes" id="UP000678228">
    <property type="component" value="Unassembled WGS sequence"/>
</dbReference>
<feature type="compositionally biased region" description="Basic residues" evidence="1">
    <location>
        <begin position="66"/>
        <end position="77"/>
    </location>
</feature>
<evidence type="ECO:0000259" key="2">
    <source>
        <dbReference type="Pfam" id="PF10668"/>
    </source>
</evidence>
<sequence>MARARSPNRDRAFKIWEESKGTAKLKDIAAELGCSPSQVRKWKNQDEWDAQLKGNVTIDNGNVTNQHKKKGAPKHNKNAVGNNGGSAPKGNSNAVTHGFFRTIFPEDEETMQIVEAIQQKSPVDMIWENIVIKYTAIARAQKLMFVKNQDDTTREIKKMKGLAYDPETEQREPEEIEYELQFAWDKHATFLNAQSRAMGELRSLIKDFLVFSGQDDMRRAQLEKMQHDMKIQSEQLAIVKAKHGGDEEEYEDDGFLEALDGKTKEVWADEKEET</sequence>
<name>A0A940WTG1_9BACI</name>
<evidence type="ECO:0000313" key="3">
    <source>
        <dbReference type="EMBL" id="MBP3950327.1"/>
    </source>
</evidence>
<protein>
    <recommendedName>
        <fullName evidence="2">PBSX phage terminase small subunit-like N-terminal domain-containing protein</fullName>
    </recommendedName>
</protein>
<comment type="caution">
    <text evidence="3">The sequence shown here is derived from an EMBL/GenBank/DDBJ whole genome shotgun (WGS) entry which is preliminary data.</text>
</comment>
<gene>
    <name evidence="3" type="ORF">J7W16_04220</name>
</gene>
<keyword evidence="4" id="KW-1185">Reference proteome</keyword>
<dbReference type="Pfam" id="PF10668">
    <property type="entry name" value="Phage_terminase"/>
    <property type="match status" value="1"/>
</dbReference>
<dbReference type="RefSeq" id="WP_210595978.1">
    <property type="nucleotide sequence ID" value="NZ_JAGKSQ010000002.1"/>
</dbReference>
<organism evidence="3 4">
    <name type="scientific">Halalkalibacter suaedae</name>
    <dbReference type="NCBI Taxonomy" id="2822140"/>
    <lineage>
        <taxon>Bacteria</taxon>
        <taxon>Bacillati</taxon>
        <taxon>Bacillota</taxon>
        <taxon>Bacilli</taxon>
        <taxon>Bacillales</taxon>
        <taxon>Bacillaceae</taxon>
        <taxon>Halalkalibacter</taxon>
    </lineage>
</organism>
<evidence type="ECO:0000313" key="4">
    <source>
        <dbReference type="Proteomes" id="UP000678228"/>
    </source>
</evidence>
<dbReference type="InterPro" id="IPR018925">
    <property type="entry name" value="XtmA-like_N"/>
</dbReference>
<dbReference type="NCBIfam" id="NF040601">
    <property type="entry name" value="TerS_not_xtmA"/>
    <property type="match status" value="1"/>
</dbReference>
<feature type="domain" description="PBSX phage terminase small subunit-like N-terminal" evidence="2">
    <location>
        <begin position="1"/>
        <end position="61"/>
    </location>
</feature>
<dbReference type="AlphaFoldDB" id="A0A940WTG1"/>